<dbReference type="GO" id="GO:0032993">
    <property type="term" value="C:protein-DNA complex"/>
    <property type="evidence" value="ECO:0007669"/>
    <property type="project" value="TreeGrafter"/>
</dbReference>
<keyword evidence="9" id="KW-1185">Reference proteome</keyword>
<keyword evidence="3" id="KW-0805">Transcription regulation</keyword>
<evidence type="ECO:0000256" key="6">
    <source>
        <dbReference type="PROSITE-ProRule" id="PRU00169"/>
    </source>
</evidence>
<accession>A0A9X4KSX2</accession>
<dbReference type="Gene3D" id="3.40.50.2300">
    <property type="match status" value="1"/>
</dbReference>
<dbReference type="GO" id="GO:0000976">
    <property type="term" value="F:transcription cis-regulatory region binding"/>
    <property type="evidence" value="ECO:0007669"/>
    <property type="project" value="TreeGrafter"/>
</dbReference>
<keyword evidence="4" id="KW-0238">DNA-binding</keyword>
<dbReference type="PANTHER" id="PTHR48111">
    <property type="entry name" value="REGULATOR OF RPOS"/>
    <property type="match status" value="1"/>
</dbReference>
<evidence type="ECO:0000313" key="8">
    <source>
        <dbReference type="EMBL" id="MDG0810375.1"/>
    </source>
</evidence>
<dbReference type="PROSITE" id="PS50110">
    <property type="entry name" value="RESPONSE_REGULATORY"/>
    <property type="match status" value="1"/>
</dbReference>
<feature type="modified residue" description="4-aspartylphosphate" evidence="6">
    <location>
        <position position="54"/>
    </location>
</feature>
<proteinExistence type="predicted"/>
<evidence type="ECO:0000256" key="5">
    <source>
        <dbReference type="ARBA" id="ARBA00023163"/>
    </source>
</evidence>
<evidence type="ECO:0000256" key="4">
    <source>
        <dbReference type="ARBA" id="ARBA00023125"/>
    </source>
</evidence>
<dbReference type="AlphaFoldDB" id="A0A9X4KSX2"/>
<keyword evidence="5" id="KW-0804">Transcription</keyword>
<evidence type="ECO:0000313" key="9">
    <source>
        <dbReference type="Proteomes" id="UP001153404"/>
    </source>
</evidence>
<evidence type="ECO:0000259" key="7">
    <source>
        <dbReference type="PROSITE" id="PS50110"/>
    </source>
</evidence>
<dbReference type="Proteomes" id="UP001153404">
    <property type="component" value="Unassembled WGS sequence"/>
</dbReference>
<dbReference type="PANTHER" id="PTHR48111:SF1">
    <property type="entry name" value="TWO-COMPONENT RESPONSE REGULATOR ORR33"/>
    <property type="match status" value="1"/>
</dbReference>
<evidence type="ECO:0000256" key="1">
    <source>
        <dbReference type="ARBA" id="ARBA00022553"/>
    </source>
</evidence>
<feature type="domain" description="Response regulatory" evidence="7">
    <location>
        <begin position="2"/>
        <end position="119"/>
    </location>
</feature>
<reference evidence="8" key="1">
    <citation type="submission" date="2022-10" db="EMBL/GenBank/DDBJ databases">
        <title>Comparative genomic analysis of Cohnella hashimotonis sp. nov., isolated from the International Space Station.</title>
        <authorList>
            <person name="Simpson A."/>
            <person name="Venkateswaran K."/>
        </authorList>
    </citation>
    <scope>NUCLEOTIDE SEQUENCE</scope>
    <source>
        <strain evidence="8">DSM 28161</strain>
    </source>
</reference>
<dbReference type="CDD" id="cd17536">
    <property type="entry name" value="REC_YesN-like"/>
    <property type="match status" value="1"/>
</dbReference>
<comment type="caution">
    <text evidence="8">The sequence shown here is derived from an EMBL/GenBank/DDBJ whole genome shotgun (WGS) entry which is preliminary data.</text>
</comment>
<dbReference type="SMART" id="SM00448">
    <property type="entry name" value="REC"/>
    <property type="match status" value="1"/>
</dbReference>
<evidence type="ECO:0000256" key="3">
    <source>
        <dbReference type="ARBA" id="ARBA00023015"/>
    </source>
</evidence>
<dbReference type="InterPro" id="IPR039420">
    <property type="entry name" value="WalR-like"/>
</dbReference>
<dbReference type="GO" id="GO:0000156">
    <property type="term" value="F:phosphorelay response regulator activity"/>
    <property type="evidence" value="ECO:0007669"/>
    <property type="project" value="TreeGrafter"/>
</dbReference>
<dbReference type="GO" id="GO:0005829">
    <property type="term" value="C:cytosol"/>
    <property type="evidence" value="ECO:0007669"/>
    <property type="project" value="TreeGrafter"/>
</dbReference>
<protein>
    <submittedName>
        <fullName evidence="8">Response regulator</fullName>
    </submittedName>
</protein>
<dbReference type="SUPFAM" id="SSF52172">
    <property type="entry name" value="CheY-like"/>
    <property type="match status" value="1"/>
</dbReference>
<keyword evidence="1 6" id="KW-0597">Phosphoprotein</keyword>
<dbReference type="EMBL" id="JAPDIA010000003">
    <property type="protein sequence ID" value="MDG0810375.1"/>
    <property type="molecule type" value="Genomic_DNA"/>
</dbReference>
<keyword evidence="2" id="KW-0902">Two-component regulatory system</keyword>
<gene>
    <name evidence="8" type="ORF">OMP40_14225</name>
</gene>
<evidence type="ECO:0000256" key="2">
    <source>
        <dbReference type="ARBA" id="ARBA00023012"/>
    </source>
</evidence>
<dbReference type="Pfam" id="PF00072">
    <property type="entry name" value="Response_reg"/>
    <property type="match status" value="1"/>
</dbReference>
<name>A0A9X4KSX2_9BACL</name>
<dbReference type="InterPro" id="IPR001789">
    <property type="entry name" value="Sig_transdc_resp-reg_receiver"/>
</dbReference>
<dbReference type="RefSeq" id="WP_277532168.1">
    <property type="nucleotide sequence ID" value="NZ_JAPDIA010000003.1"/>
</dbReference>
<sequence length="142" mass="16570">MKIFILDDDDNIVQALYRMIERSGIPLEKTGLTSSPSDAIRIVEEERPDIILTDIRMPGMTGLEFIEEMKRCGIRSKVLFMSGYKDFEYAKEAIRLGAQDYLVKPIKEQRLVEVLHATLELINEDNRYKYERETMLKKNHVS</sequence>
<dbReference type="InterPro" id="IPR011006">
    <property type="entry name" value="CheY-like_superfamily"/>
</dbReference>
<dbReference type="GO" id="GO:0006355">
    <property type="term" value="P:regulation of DNA-templated transcription"/>
    <property type="evidence" value="ECO:0007669"/>
    <property type="project" value="TreeGrafter"/>
</dbReference>
<organism evidence="8 9">
    <name type="scientific">Cohnella rhizosphaerae</name>
    <dbReference type="NCBI Taxonomy" id="1457232"/>
    <lineage>
        <taxon>Bacteria</taxon>
        <taxon>Bacillati</taxon>
        <taxon>Bacillota</taxon>
        <taxon>Bacilli</taxon>
        <taxon>Bacillales</taxon>
        <taxon>Paenibacillaceae</taxon>
        <taxon>Cohnella</taxon>
    </lineage>
</organism>